<dbReference type="RefSeq" id="WP_188880210.1">
    <property type="nucleotide sequence ID" value="NZ_BMOQ01000015.1"/>
</dbReference>
<reference evidence="2 3" key="1">
    <citation type="journal article" date="2019" name="Int. J. Syst. Evol. Microbiol.">
        <title>The Global Catalogue of Microorganisms (GCM) 10K type strain sequencing project: providing services to taxonomists for standard genome sequencing and annotation.</title>
        <authorList>
            <consortium name="The Broad Institute Genomics Platform"/>
            <consortium name="The Broad Institute Genome Sequencing Center for Infectious Disease"/>
            <person name="Wu L."/>
            <person name="Ma J."/>
        </authorList>
    </citation>
    <scope>NUCLEOTIDE SEQUENCE [LARGE SCALE GENOMIC DNA]</scope>
    <source>
        <strain evidence="2 3">JCM 16331</strain>
    </source>
</reference>
<comment type="caution">
    <text evidence="2">The sequence shown here is derived from an EMBL/GenBank/DDBJ whole genome shotgun (WGS) entry which is preliminary data.</text>
</comment>
<feature type="region of interest" description="Disordered" evidence="1">
    <location>
        <begin position="67"/>
        <end position="88"/>
    </location>
</feature>
<evidence type="ECO:0000256" key="1">
    <source>
        <dbReference type="SAM" id="MobiDB-lite"/>
    </source>
</evidence>
<protein>
    <submittedName>
        <fullName evidence="2">Uncharacterized protein</fullName>
    </submittedName>
</protein>
<evidence type="ECO:0000313" key="2">
    <source>
        <dbReference type="EMBL" id="GGN26994.1"/>
    </source>
</evidence>
<evidence type="ECO:0000313" key="3">
    <source>
        <dbReference type="Proteomes" id="UP000608850"/>
    </source>
</evidence>
<proteinExistence type="predicted"/>
<dbReference type="AlphaFoldDB" id="A0A830GHP7"/>
<dbReference type="Proteomes" id="UP000608850">
    <property type="component" value="Unassembled WGS sequence"/>
</dbReference>
<accession>A0A830GHP7</accession>
<sequence length="88" mass="9958">MPSMKRFWAGVGRRSRCLQCGYRGEPDQSPHRDDTPKLTLRRAGYESRGEFECAQCGAEGTYLRRGRSQADLTTGALETDGVDHREQH</sequence>
<organism evidence="2 3">
    <name type="scientific">Halarchaeum nitratireducens</name>
    <dbReference type="NCBI Taxonomy" id="489913"/>
    <lineage>
        <taxon>Archaea</taxon>
        <taxon>Methanobacteriati</taxon>
        <taxon>Methanobacteriota</taxon>
        <taxon>Stenosarchaea group</taxon>
        <taxon>Halobacteria</taxon>
        <taxon>Halobacteriales</taxon>
        <taxon>Halobacteriaceae</taxon>
    </lineage>
</organism>
<gene>
    <name evidence="2" type="ORF">GCM10009021_31890</name>
</gene>
<name>A0A830GHP7_9EURY</name>
<keyword evidence="3" id="KW-1185">Reference proteome</keyword>
<dbReference type="EMBL" id="BMOQ01000015">
    <property type="protein sequence ID" value="GGN26994.1"/>
    <property type="molecule type" value="Genomic_DNA"/>
</dbReference>